<dbReference type="SUPFAM" id="SSF51905">
    <property type="entry name" value="FAD/NAD(P)-binding domain"/>
    <property type="match status" value="1"/>
</dbReference>
<evidence type="ECO:0000256" key="12">
    <source>
        <dbReference type="ARBA" id="ARBA00049187"/>
    </source>
</evidence>
<comment type="catalytic activity">
    <reaction evidence="12 13">
        <text>N(6)-[(R)-dihydrolipoyl]-L-lysyl-[protein] + NAD(+) = N(6)-[(R)-lipoyl]-L-lysyl-[protein] + NADH + H(+)</text>
        <dbReference type="Rhea" id="RHEA:15045"/>
        <dbReference type="Rhea" id="RHEA-COMP:10474"/>
        <dbReference type="Rhea" id="RHEA-COMP:10475"/>
        <dbReference type="ChEBI" id="CHEBI:15378"/>
        <dbReference type="ChEBI" id="CHEBI:57540"/>
        <dbReference type="ChEBI" id="CHEBI:57945"/>
        <dbReference type="ChEBI" id="CHEBI:83099"/>
        <dbReference type="ChEBI" id="CHEBI:83100"/>
        <dbReference type="EC" id="1.8.1.4"/>
    </reaction>
</comment>
<comment type="miscellaneous">
    <text evidence="13">The active site is a redox-active disulfide bond.</text>
</comment>
<evidence type="ECO:0000256" key="1">
    <source>
        <dbReference type="ARBA" id="ARBA00004496"/>
    </source>
</evidence>
<name>A0ABP5AF96_9MICO</name>
<dbReference type="InterPro" id="IPR006258">
    <property type="entry name" value="Lipoamide_DH"/>
</dbReference>
<dbReference type="EC" id="1.8.1.4" evidence="3 13"/>
<dbReference type="Proteomes" id="UP001501343">
    <property type="component" value="Unassembled WGS sequence"/>
</dbReference>
<keyword evidence="11 13" id="KW-0676">Redox-active center</keyword>
<dbReference type="PIRSF" id="PIRSF000350">
    <property type="entry name" value="Mercury_reductase_MerA"/>
    <property type="match status" value="1"/>
</dbReference>
<dbReference type="InterPro" id="IPR036188">
    <property type="entry name" value="FAD/NAD-bd_sf"/>
</dbReference>
<evidence type="ECO:0000256" key="10">
    <source>
        <dbReference type="ARBA" id="ARBA00023157"/>
    </source>
</evidence>
<sequence length="457" mass="47899">MADHDFDLVVLGGGSGGYAAALRAAELGKRVALIEKDKVGGTCLHRGCIPTKALLHAAEVADVSRDAASIGIRTTFDGVDPAGVRAYREGIVAKKFKGLEGLIKARGITVVAGEGRLEAGPAVRVGDDLYRGTDVVLATGSYSRTLPGLEIGGRILTSEQALGLEEIPTSVVILGGGVIGVEFASVWRSFGVQVTIVEAFDHLVPNEDVAMSKTLERAFRRRGIEYSLGVRFQSATQTADAVTVKLEDGKTFEADYLLVAVGRGPVTAGLGFEEAGITIDRGFVVADERLRTGVDHVWAVGDIVPGLQLAHRGFQQGIFVAEEIAGLSPVVIPDHQIPKVTYSHPEVASVGLTEAQAVEAHGADGILSYEYNLAGNGKSEIIGTGGLVKVVRAKDGPVLGVHLVGDRVGELITEAQLAVGWEAHPEDIAPYIHAHPTQSEALGEAFLALAGKPLHAL</sequence>
<dbReference type="PRINTS" id="PR00368">
    <property type="entry name" value="FADPNR"/>
</dbReference>
<dbReference type="Pfam" id="PF07992">
    <property type="entry name" value="Pyr_redox_2"/>
    <property type="match status" value="1"/>
</dbReference>
<keyword evidence="8 13" id="KW-0560">Oxidoreductase</keyword>
<keyword evidence="17" id="KW-1185">Reference proteome</keyword>
<evidence type="ECO:0000256" key="11">
    <source>
        <dbReference type="ARBA" id="ARBA00023284"/>
    </source>
</evidence>
<protein>
    <recommendedName>
        <fullName evidence="4 13">Dihydrolipoyl dehydrogenase</fullName>
        <ecNumber evidence="3 13">1.8.1.4</ecNumber>
    </recommendedName>
</protein>
<evidence type="ECO:0000259" key="14">
    <source>
        <dbReference type="Pfam" id="PF02852"/>
    </source>
</evidence>
<evidence type="ECO:0000256" key="4">
    <source>
        <dbReference type="ARBA" id="ARBA00016961"/>
    </source>
</evidence>
<organism evidence="16 17">
    <name type="scientific">Microbacterium aoyamense</name>
    <dbReference type="NCBI Taxonomy" id="344166"/>
    <lineage>
        <taxon>Bacteria</taxon>
        <taxon>Bacillati</taxon>
        <taxon>Actinomycetota</taxon>
        <taxon>Actinomycetes</taxon>
        <taxon>Micrococcales</taxon>
        <taxon>Microbacteriaceae</taxon>
        <taxon>Microbacterium</taxon>
    </lineage>
</organism>
<dbReference type="SUPFAM" id="SSF55424">
    <property type="entry name" value="FAD/NAD-linked reductases, dimerisation (C-terminal) domain"/>
    <property type="match status" value="1"/>
</dbReference>
<dbReference type="InterPro" id="IPR016156">
    <property type="entry name" value="FAD/NAD-linked_Rdtase_dimer_sf"/>
</dbReference>
<keyword evidence="7 13" id="KW-0274">FAD</keyword>
<evidence type="ECO:0000256" key="8">
    <source>
        <dbReference type="ARBA" id="ARBA00023002"/>
    </source>
</evidence>
<evidence type="ECO:0000256" key="5">
    <source>
        <dbReference type="ARBA" id="ARBA00022490"/>
    </source>
</evidence>
<dbReference type="InterPro" id="IPR012999">
    <property type="entry name" value="Pyr_OxRdtase_I_AS"/>
</dbReference>
<dbReference type="PROSITE" id="PS00076">
    <property type="entry name" value="PYRIDINE_REDOX_1"/>
    <property type="match status" value="1"/>
</dbReference>
<evidence type="ECO:0000256" key="2">
    <source>
        <dbReference type="ARBA" id="ARBA00007532"/>
    </source>
</evidence>
<comment type="cofactor">
    <cofactor evidence="13">
        <name>FAD</name>
        <dbReference type="ChEBI" id="CHEBI:57692"/>
    </cofactor>
    <text evidence="13">Binds 1 FAD per subunit.</text>
</comment>
<dbReference type="InterPro" id="IPR004099">
    <property type="entry name" value="Pyr_nucl-diS_OxRdtase_dimer"/>
</dbReference>
<gene>
    <name evidence="16" type="primary">lpdA_1</name>
    <name evidence="16" type="ORF">GCM10009775_01090</name>
</gene>
<evidence type="ECO:0000259" key="15">
    <source>
        <dbReference type="Pfam" id="PF07992"/>
    </source>
</evidence>
<keyword evidence="10" id="KW-1015">Disulfide bond</keyword>
<dbReference type="NCBIfam" id="TIGR01350">
    <property type="entry name" value="lipoamide_DH"/>
    <property type="match status" value="1"/>
</dbReference>
<evidence type="ECO:0000313" key="17">
    <source>
        <dbReference type="Proteomes" id="UP001501343"/>
    </source>
</evidence>
<evidence type="ECO:0000256" key="13">
    <source>
        <dbReference type="RuleBase" id="RU003692"/>
    </source>
</evidence>
<dbReference type="PRINTS" id="PR00411">
    <property type="entry name" value="PNDRDTASEI"/>
</dbReference>
<dbReference type="InterPro" id="IPR023753">
    <property type="entry name" value="FAD/NAD-binding_dom"/>
</dbReference>
<evidence type="ECO:0000256" key="6">
    <source>
        <dbReference type="ARBA" id="ARBA00022630"/>
    </source>
</evidence>
<keyword evidence="6 13" id="KW-0285">Flavoprotein</keyword>
<dbReference type="Gene3D" id="3.30.390.30">
    <property type="match status" value="1"/>
</dbReference>
<keyword evidence="5" id="KW-0963">Cytoplasm</keyword>
<comment type="subcellular location">
    <subcellularLocation>
        <location evidence="1">Cytoplasm</location>
    </subcellularLocation>
</comment>
<accession>A0ABP5AF96</accession>
<feature type="domain" description="Pyridine nucleotide-disulphide oxidoreductase dimerisation" evidence="14">
    <location>
        <begin position="337"/>
        <end position="445"/>
    </location>
</feature>
<evidence type="ECO:0000313" key="16">
    <source>
        <dbReference type="EMBL" id="GAA1912279.1"/>
    </source>
</evidence>
<comment type="caution">
    <text evidence="16">The sequence shown here is derived from an EMBL/GenBank/DDBJ whole genome shotgun (WGS) entry which is preliminary data.</text>
</comment>
<dbReference type="InterPro" id="IPR050151">
    <property type="entry name" value="Class-I_Pyr_Nuc-Dis_Oxidored"/>
</dbReference>
<feature type="domain" description="FAD/NAD(P)-binding" evidence="15">
    <location>
        <begin position="6"/>
        <end position="317"/>
    </location>
</feature>
<proteinExistence type="inferred from homology"/>
<dbReference type="PANTHER" id="PTHR22912">
    <property type="entry name" value="DISULFIDE OXIDOREDUCTASE"/>
    <property type="match status" value="1"/>
</dbReference>
<reference evidence="17" key="1">
    <citation type="journal article" date="2019" name="Int. J. Syst. Evol. Microbiol.">
        <title>The Global Catalogue of Microorganisms (GCM) 10K type strain sequencing project: providing services to taxonomists for standard genome sequencing and annotation.</title>
        <authorList>
            <consortium name="The Broad Institute Genomics Platform"/>
            <consortium name="The Broad Institute Genome Sequencing Center for Infectious Disease"/>
            <person name="Wu L."/>
            <person name="Ma J."/>
        </authorList>
    </citation>
    <scope>NUCLEOTIDE SEQUENCE [LARGE SCALE GENOMIC DNA]</scope>
    <source>
        <strain evidence="17">JCM 14900</strain>
    </source>
</reference>
<evidence type="ECO:0000256" key="9">
    <source>
        <dbReference type="ARBA" id="ARBA00023027"/>
    </source>
</evidence>
<comment type="similarity">
    <text evidence="2 13">Belongs to the class-I pyridine nucleotide-disulfide oxidoreductase family.</text>
</comment>
<dbReference type="InterPro" id="IPR001100">
    <property type="entry name" value="Pyr_nuc-diS_OxRdtase"/>
</dbReference>
<evidence type="ECO:0000256" key="3">
    <source>
        <dbReference type="ARBA" id="ARBA00012608"/>
    </source>
</evidence>
<dbReference type="Gene3D" id="3.50.50.60">
    <property type="entry name" value="FAD/NAD(P)-binding domain"/>
    <property type="match status" value="2"/>
</dbReference>
<dbReference type="Pfam" id="PF02852">
    <property type="entry name" value="Pyr_redox_dim"/>
    <property type="match status" value="1"/>
</dbReference>
<dbReference type="PANTHER" id="PTHR22912:SF217">
    <property type="entry name" value="DIHYDROLIPOYL DEHYDROGENASE"/>
    <property type="match status" value="1"/>
</dbReference>
<dbReference type="RefSeq" id="WP_248149794.1">
    <property type="nucleotide sequence ID" value="NZ_BAAAOF010000001.1"/>
</dbReference>
<evidence type="ECO:0000256" key="7">
    <source>
        <dbReference type="ARBA" id="ARBA00022827"/>
    </source>
</evidence>
<dbReference type="EMBL" id="BAAAOF010000001">
    <property type="protein sequence ID" value="GAA1912279.1"/>
    <property type="molecule type" value="Genomic_DNA"/>
</dbReference>
<keyword evidence="9 13" id="KW-0520">NAD</keyword>